<dbReference type="GO" id="GO:0016491">
    <property type="term" value="F:oxidoreductase activity"/>
    <property type="evidence" value="ECO:0007669"/>
    <property type="project" value="InterPro"/>
</dbReference>
<dbReference type="Pfam" id="PF00487">
    <property type="entry name" value="FA_desaturase"/>
    <property type="match status" value="1"/>
</dbReference>
<keyword evidence="1" id="KW-0812">Transmembrane</keyword>
<dbReference type="CDD" id="cd03507">
    <property type="entry name" value="Delta12-FADS-like"/>
    <property type="match status" value="1"/>
</dbReference>
<dbReference type="InterPro" id="IPR005804">
    <property type="entry name" value="FA_desaturase_dom"/>
</dbReference>
<dbReference type="GO" id="GO:0006629">
    <property type="term" value="P:lipid metabolic process"/>
    <property type="evidence" value="ECO:0007669"/>
    <property type="project" value="InterPro"/>
</dbReference>
<evidence type="ECO:0000256" key="1">
    <source>
        <dbReference type="SAM" id="Phobius"/>
    </source>
</evidence>
<proteinExistence type="predicted"/>
<evidence type="ECO:0000313" key="3">
    <source>
        <dbReference type="EMBL" id="ADE06664.1"/>
    </source>
</evidence>
<keyword evidence="1" id="KW-0472">Membrane</keyword>
<feature type="domain" description="Fatty acid desaturase" evidence="2">
    <location>
        <begin position="104"/>
        <end position="375"/>
    </location>
</feature>
<sequence length="419" mass="47718">MSIETVGSSSGVAINSKAVSSTATAVVQPKTAIDTNGNVFKVPDYTIKDILSAIPKECYKRDTLWSLHYVVRDIAAILVIGYIGTNYIPVLFPNSALLRGIAYAIQSYLIGLFGFGLWILAHECGHSAFSESNTVNDTVGWVLHSWWMVPYFSWKFSHSKHHKATGHMTRDMVFIPYTKDEFIAMKKKSKLAEITEEAPVMTLFNLIAQQVGGLQLYLATNATGQPYPGVKKFFKSHYWPTSPVFDAKDFWWIIMSDIGIVSTLLINYLWYRAYGAHVVLINWFIPWLWVNHWLVFVTFLQHTDPTMPHYDAEEWTFAKGAAATIDRNFGFVGQHIFHDIIETHVLHHYCSRIPFYNARKATSAIKEVMGQHYRYEGENMWKSLWKVARSCQYVEGDNGVRMFRNTNGVGVKPEDGSSQ</sequence>
<dbReference type="AlphaFoldDB" id="D5KSD6"/>
<organism evidence="3">
    <name type="scientific">Lachancea kluyveri</name>
    <name type="common">Yeast</name>
    <name type="synonym">Saccharomyces kluyveri</name>
    <dbReference type="NCBI Taxonomy" id="4934"/>
    <lineage>
        <taxon>Eukaryota</taxon>
        <taxon>Fungi</taxon>
        <taxon>Dikarya</taxon>
        <taxon>Ascomycota</taxon>
        <taxon>Saccharomycotina</taxon>
        <taxon>Saccharomycetes</taxon>
        <taxon>Saccharomycetales</taxon>
        <taxon>Saccharomycetaceae</taxon>
        <taxon>Lachancea</taxon>
    </lineage>
</organism>
<protein>
    <submittedName>
        <fullName evidence="3">Omega-3 desaturase</fullName>
    </submittedName>
</protein>
<feature type="transmembrane region" description="Helical" evidence="1">
    <location>
        <begin position="276"/>
        <end position="300"/>
    </location>
</feature>
<feature type="transmembrane region" description="Helical" evidence="1">
    <location>
        <begin position="100"/>
        <end position="121"/>
    </location>
</feature>
<dbReference type="InterPro" id="IPR012171">
    <property type="entry name" value="Fatty_acid_desaturase"/>
</dbReference>
<keyword evidence="1" id="KW-1133">Transmembrane helix</keyword>
<feature type="transmembrane region" description="Helical" evidence="1">
    <location>
        <begin position="250"/>
        <end position="270"/>
    </location>
</feature>
<feature type="transmembrane region" description="Helical" evidence="1">
    <location>
        <begin position="69"/>
        <end position="88"/>
    </location>
</feature>
<reference evidence="3" key="1">
    <citation type="submission" date="2010-02" db="EMBL/GenBank/DDBJ databases">
        <title>Novel delta-5 desaturases: Identification and functional characterization in EPA producing Saccharomyces cerevisiae.</title>
        <authorList>
            <person name="Tavares S."/>
            <person name="Gunnarsson N."/>
        </authorList>
    </citation>
    <scope>NUCLEOTIDE SEQUENCE</scope>
    <source>
        <strain evidence="3">Y159</strain>
    </source>
</reference>
<name>D5KSD6_LACKL</name>
<evidence type="ECO:0000259" key="2">
    <source>
        <dbReference type="Pfam" id="PF00487"/>
    </source>
</evidence>
<dbReference type="PANTHER" id="PTHR32100">
    <property type="entry name" value="OMEGA-6 FATTY ACID DESATURASE, CHLOROPLASTIC"/>
    <property type="match status" value="1"/>
</dbReference>
<accession>D5KSD6</accession>
<dbReference type="EMBL" id="GU593329">
    <property type="protein sequence ID" value="ADE06664.1"/>
    <property type="molecule type" value="Genomic_DNA"/>
</dbReference>